<proteinExistence type="predicted"/>
<organism evidence="1 2">
    <name type="scientific">Kineosporia babensis</name>
    <dbReference type="NCBI Taxonomy" id="499548"/>
    <lineage>
        <taxon>Bacteria</taxon>
        <taxon>Bacillati</taxon>
        <taxon>Actinomycetota</taxon>
        <taxon>Actinomycetes</taxon>
        <taxon>Kineosporiales</taxon>
        <taxon>Kineosporiaceae</taxon>
        <taxon>Kineosporia</taxon>
    </lineage>
</organism>
<evidence type="ECO:0000313" key="1">
    <source>
        <dbReference type="EMBL" id="MCD5314767.1"/>
    </source>
</evidence>
<dbReference type="AlphaFoldDB" id="A0A9X1NGT1"/>
<keyword evidence="2" id="KW-1185">Reference proteome</keyword>
<sequence>MSQVRELLNELQQLWLAAGAPVQDLAPGASATQLDDAEASLGFRLSHEVRDWFTWSNGYLRPTSPPPSGRGWFSWPNMFDAISVQDMIRDYQTRQQEAEADRNTHLEPYPEYEPAWISFTRPSKYRLIADCTAARENREAPSGLHYIDDMEPEDWHRVAVPSISELLQTWLRLTQQNAIWFNSDRQEWDCRYDATAHGYAWAATVLPEADPMLPRI</sequence>
<accession>A0A9X1NGT1</accession>
<evidence type="ECO:0000313" key="2">
    <source>
        <dbReference type="Proteomes" id="UP001138997"/>
    </source>
</evidence>
<protein>
    <submittedName>
        <fullName evidence="1">SMI1/KNR4 family protein</fullName>
    </submittedName>
</protein>
<dbReference type="Proteomes" id="UP001138997">
    <property type="component" value="Unassembled WGS sequence"/>
</dbReference>
<reference evidence="1" key="1">
    <citation type="submission" date="2021-11" db="EMBL/GenBank/DDBJ databases">
        <title>Streptomyces corallinus and Kineosporia corallina sp. nov., two new coral-derived marine actinobacteria.</title>
        <authorList>
            <person name="Buangrab K."/>
            <person name="Sutthacheep M."/>
            <person name="Yeemin T."/>
            <person name="Harunari E."/>
            <person name="Igarashi Y."/>
            <person name="Sripreechasak P."/>
            <person name="Kanchanasin P."/>
            <person name="Tanasupawat S."/>
            <person name="Phongsopitanun W."/>
        </authorList>
    </citation>
    <scope>NUCLEOTIDE SEQUENCE</scope>
    <source>
        <strain evidence="1">JCM 31032</strain>
    </source>
</reference>
<gene>
    <name evidence="1" type="ORF">LR394_28085</name>
</gene>
<dbReference type="RefSeq" id="WP_231447571.1">
    <property type="nucleotide sequence ID" value="NZ_JAJOMB010000018.1"/>
</dbReference>
<comment type="caution">
    <text evidence="1">The sequence shown here is derived from an EMBL/GenBank/DDBJ whole genome shotgun (WGS) entry which is preliminary data.</text>
</comment>
<dbReference type="EMBL" id="JAJOMB010000018">
    <property type="protein sequence ID" value="MCD5314767.1"/>
    <property type="molecule type" value="Genomic_DNA"/>
</dbReference>
<name>A0A9X1NGT1_9ACTN</name>